<proteinExistence type="predicted"/>
<feature type="transmembrane region" description="Helical" evidence="1">
    <location>
        <begin position="35"/>
        <end position="52"/>
    </location>
</feature>
<gene>
    <name evidence="2" type="ORF">MM236_14195</name>
</gene>
<evidence type="ECO:0000256" key="1">
    <source>
        <dbReference type="SAM" id="Phobius"/>
    </source>
</evidence>
<organism evidence="2 3">
    <name type="scientific">Belliella calami</name>
    <dbReference type="NCBI Taxonomy" id="2923436"/>
    <lineage>
        <taxon>Bacteria</taxon>
        <taxon>Pseudomonadati</taxon>
        <taxon>Bacteroidota</taxon>
        <taxon>Cytophagia</taxon>
        <taxon>Cytophagales</taxon>
        <taxon>Cyclobacteriaceae</taxon>
        <taxon>Belliella</taxon>
    </lineage>
</organism>
<evidence type="ECO:0000313" key="2">
    <source>
        <dbReference type="EMBL" id="MCH7399151.1"/>
    </source>
</evidence>
<keyword evidence="1" id="KW-1133">Transmembrane helix</keyword>
<accession>A0ABS9URB3</accession>
<keyword evidence="1" id="KW-0472">Membrane</keyword>
<sequence length="55" mass="6264">MNYFAAIKILEILLPQSGFELPKIFKIKRITIPPLRILAALIGKTFLVILAARER</sequence>
<reference evidence="2" key="1">
    <citation type="submission" date="2022-03" db="EMBL/GenBank/DDBJ databases">
        <title>De novo assembled genomes of Belliella spp. (Cyclobacteriaceae) strains.</title>
        <authorList>
            <person name="Szabo A."/>
            <person name="Korponai K."/>
            <person name="Felfoldi T."/>
        </authorList>
    </citation>
    <scope>NUCLEOTIDE SEQUENCE</scope>
    <source>
        <strain evidence="2">DSM 107340</strain>
    </source>
</reference>
<comment type="caution">
    <text evidence="2">The sequence shown here is derived from an EMBL/GenBank/DDBJ whole genome shotgun (WGS) entry which is preliminary data.</text>
</comment>
<dbReference type="Proteomes" id="UP001165488">
    <property type="component" value="Unassembled WGS sequence"/>
</dbReference>
<evidence type="ECO:0000313" key="3">
    <source>
        <dbReference type="Proteomes" id="UP001165488"/>
    </source>
</evidence>
<keyword evidence="1" id="KW-0812">Transmembrane</keyword>
<name>A0ABS9URB3_9BACT</name>
<dbReference type="EMBL" id="JAKZGS010000013">
    <property type="protein sequence ID" value="MCH7399151.1"/>
    <property type="molecule type" value="Genomic_DNA"/>
</dbReference>
<protein>
    <submittedName>
        <fullName evidence="2">Uncharacterized protein</fullName>
    </submittedName>
</protein>
<keyword evidence="3" id="KW-1185">Reference proteome</keyword>